<gene>
    <name evidence="2" type="ORF">E2C01_007530</name>
</gene>
<dbReference type="AlphaFoldDB" id="A0A5B7CY56"/>
<organism evidence="2 3">
    <name type="scientific">Portunus trituberculatus</name>
    <name type="common">Swimming crab</name>
    <name type="synonym">Neptunus trituberculatus</name>
    <dbReference type="NCBI Taxonomy" id="210409"/>
    <lineage>
        <taxon>Eukaryota</taxon>
        <taxon>Metazoa</taxon>
        <taxon>Ecdysozoa</taxon>
        <taxon>Arthropoda</taxon>
        <taxon>Crustacea</taxon>
        <taxon>Multicrustacea</taxon>
        <taxon>Malacostraca</taxon>
        <taxon>Eumalacostraca</taxon>
        <taxon>Eucarida</taxon>
        <taxon>Decapoda</taxon>
        <taxon>Pleocyemata</taxon>
        <taxon>Brachyura</taxon>
        <taxon>Eubrachyura</taxon>
        <taxon>Portunoidea</taxon>
        <taxon>Portunidae</taxon>
        <taxon>Portuninae</taxon>
        <taxon>Portunus</taxon>
    </lineage>
</organism>
<sequence>MPSFTLTDIIPHQPRGSEQNLIRTPPHEQPKAAIEAGLTNNKHSYFQDRINTVKRWGVK</sequence>
<reference evidence="2 3" key="1">
    <citation type="submission" date="2019-05" db="EMBL/GenBank/DDBJ databases">
        <title>Another draft genome of Portunus trituberculatus and its Hox gene families provides insights of decapod evolution.</title>
        <authorList>
            <person name="Jeong J.-H."/>
            <person name="Song I."/>
            <person name="Kim S."/>
            <person name="Choi T."/>
            <person name="Kim D."/>
            <person name="Ryu S."/>
            <person name="Kim W."/>
        </authorList>
    </citation>
    <scope>NUCLEOTIDE SEQUENCE [LARGE SCALE GENOMIC DNA]</scope>
    <source>
        <tissue evidence="2">Muscle</tissue>
    </source>
</reference>
<protein>
    <submittedName>
        <fullName evidence="2">Uncharacterized protein</fullName>
    </submittedName>
</protein>
<keyword evidence="3" id="KW-1185">Reference proteome</keyword>
<evidence type="ECO:0000313" key="2">
    <source>
        <dbReference type="EMBL" id="MPC14757.1"/>
    </source>
</evidence>
<proteinExistence type="predicted"/>
<dbReference type="Proteomes" id="UP000324222">
    <property type="component" value="Unassembled WGS sequence"/>
</dbReference>
<evidence type="ECO:0000313" key="3">
    <source>
        <dbReference type="Proteomes" id="UP000324222"/>
    </source>
</evidence>
<dbReference type="EMBL" id="VSRR010000377">
    <property type="protein sequence ID" value="MPC14757.1"/>
    <property type="molecule type" value="Genomic_DNA"/>
</dbReference>
<comment type="caution">
    <text evidence="2">The sequence shown here is derived from an EMBL/GenBank/DDBJ whole genome shotgun (WGS) entry which is preliminary data.</text>
</comment>
<feature type="region of interest" description="Disordered" evidence="1">
    <location>
        <begin position="1"/>
        <end position="24"/>
    </location>
</feature>
<name>A0A5B7CY56_PORTR</name>
<evidence type="ECO:0000256" key="1">
    <source>
        <dbReference type="SAM" id="MobiDB-lite"/>
    </source>
</evidence>
<accession>A0A5B7CY56</accession>